<dbReference type="Proteomes" id="UP000734854">
    <property type="component" value="Unassembled WGS sequence"/>
</dbReference>
<organism evidence="2 3">
    <name type="scientific">Zingiber officinale</name>
    <name type="common">Ginger</name>
    <name type="synonym">Amomum zingiber</name>
    <dbReference type="NCBI Taxonomy" id="94328"/>
    <lineage>
        <taxon>Eukaryota</taxon>
        <taxon>Viridiplantae</taxon>
        <taxon>Streptophyta</taxon>
        <taxon>Embryophyta</taxon>
        <taxon>Tracheophyta</taxon>
        <taxon>Spermatophyta</taxon>
        <taxon>Magnoliopsida</taxon>
        <taxon>Liliopsida</taxon>
        <taxon>Zingiberales</taxon>
        <taxon>Zingiberaceae</taxon>
        <taxon>Zingiber</taxon>
    </lineage>
</organism>
<sequence>MEGKNGSSPPIPAISDETFGRKDPNPTSASPGYFSTVIPPASQVIAKNLSHSDLCWTLNKQRNDGRISSAQTASTDCKSQGSSTKVKPGYANEHIESPYFGSSVNYGARDFYISSSSPLTSKTPDKYRVDEGDDLSNIHLADRGEWWQGILLFLNKLDQTFLLQVRVTVLLFLT</sequence>
<feature type="region of interest" description="Disordered" evidence="1">
    <location>
        <begin position="1"/>
        <end position="34"/>
    </location>
</feature>
<keyword evidence="3" id="KW-1185">Reference proteome</keyword>
<gene>
    <name evidence="2" type="ORF">ZIOFF_041540</name>
</gene>
<comment type="caution">
    <text evidence="2">The sequence shown here is derived from an EMBL/GenBank/DDBJ whole genome shotgun (WGS) entry which is preliminary data.</text>
</comment>
<feature type="region of interest" description="Disordered" evidence="1">
    <location>
        <begin position="66"/>
        <end position="90"/>
    </location>
</feature>
<evidence type="ECO:0000313" key="2">
    <source>
        <dbReference type="EMBL" id="KAG6501657.1"/>
    </source>
</evidence>
<dbReference type="PANTHER" id="PTHR33738:SF8">
    <property type="entry name" value="OS05G0454500 PROTEIN"/>
    <property type="match status" value="1"/>
</dbReference>
<name>A0A8J5L1P1_ZINOF</name>
<evidence type="ECO:0000313" key="3">
    <source>
        <dbReference type="Proteomes" id="UP000734854"/>
    </source>
</evidence>
<accession>A0A8J5L1P1</accession>
<dbReference type="EMBL" id="JACMSC010000011">
    <property type="protein sequence ID" value="KAG6501657.1"/>
    <property type="molecule type" value="Genomic_DNA"/>
</dbReference>
<feature type="compositionally biased region" description="Polar residues" evidence="1">
    <location>
        <begin position="66"/>
        <end position="85"/>
    </location>
</feature>
<reference evidence="2 3" key="1">
    <citation type="submission" date="2020-08" db="EMBL/GenBank/DDBJ databases">
        <title>Plant Genome Project.</title>
        <authorList>
            <person name="Zhang R.-G."/>
        </authorList>
    </citation>
    <scope>NUCLEOTIDE SEQUENCE [LARGE SCALE GENOMIC DNA]</scope>
    <source>
        <tissue evidence="2">Rhizome</tissue>
    </source>
</reference>
<dbReference type="AlphaFoldDB" id="A0A8J5L1P1"/>
<dbReference type="PANTHER" id="PTHR33738">
    <property type="entry name" value="EMB|CAB82975.1"/>
    <property type="match status" value="1"/>
</dbReference>
<evidence type="ECO:0000256" key="1">
    <source>
        <dbReference type="SAM" id="MobiDB-lite"/>
    </source>
</evidence>
<protein>
    <submittedName>
        <fullName evidence="2">Uncharacterized protein</fullName>
    </submittedName>
</protein>
<proteinExistence type="predicted"/>